<dbReference type="Gene3D" id="3.40.50.300">
    <property type="entry name" value="P-loop containing nucleotide triphosphate hydrolases"/>
    <property type="match status" value="1"/>
</dbReference>
<keyword evidence="2" id="KW-1185">Reference proteome</keyword>
<dbReference type="AlphaFoldDB" id="A0A7J0F5D4"/>
<evidence type="ECO:0000313" key="2">
    <source>
        <dbReference type="Proteomes" id="UP000585474"/>
    </source>
</evidence>
<name>A0A7J0F5D4_9ERIC</name>
<accession>A0A7J0F5D4</accession>
<dbReference type="EMBL" id="BJWL01000009">
    <property type="protein sequence ID" value="GFY93813.1"/>
    <property type="molecule type" value="Genomic_DNA"/>
</dbReference>
<sequence>MATDVLETSSPTSQAPSHYSQLRHFYLAVDRLQFKMETLVDLLGMAGRRACLPMVVCCSTRDELDAVCSAVSNLSYISIASLYSDLAEAERALILEKFRQATMRWNQIASLQSGDDSEIEKEEQKSHLIVVSDACLPLLASGESPVAARVLINYELPAKKVGSNSSFKETYMRRMATCLAADGIVINMVVGGEVVTLKSIEEGSSLVIAEMPINVSFHLAAFLPSMT</sequence>
<gene>
    <name evidence="1" type="ORF">Acr_09g0002590</name>
</gene>
<comment type="caution">
    <text evidence="1">The sequence shown here is derived from an EMBL/GenBank/DDBJ whole genome shotgun (WGS) entry which is preliminary data.</text>
</comment>
<evidence type="ECO:0000313" key="1">
    <source>
        <dbReference type="EMBL" id="GFY93813.1"/>
    </source>
</evidence>
<proteinExistence type="predicted"/>
<dbReference type="InterPro" id="IPR027417">
    <property type="entry name" value="P-loop_NTPase"/>
</dbReference>
<organism evidence="1 2">
    <name type="scientific">Actinidia rufa</name>
    <dbReference type="NCBI Taxonomy" id="165716"/>
    <lineage>
        <taxon>Eukaryota</taxon>
        <taxon>Viridiplantae</taxon>
        <taxon>Streptophyta</taxon>
        <taxon>Embryophyta</taxon>
        <taxon>Tracheophyta</taxon>
        <taxon>Spermatophyta</taxon>
        <taxon>Magnoliopsida</taxon>
        <taxon>eudicotyledons</taxon>
        <taxon>Gunneridae</taxon>
        <taxon>Pentapetalae</taxon>
        <taxon>asterids</taxon>
        <taxon>Ericales</taxon>
        <taxon>Actinidiaceae</taxon>
        <taxon>Actinidia</taxon>
    </lineage>
</organism>
<dbReference type="SUPFAM" id="SSF52540">
    <property type="entry name" value="P-loop containing nucleoside triphosphate hydrolases"/>
    <property type="match status" value="1"/>
</dbReference>
<dbReference type="OrthoDB" id="547098at2759"/>
<reference evidence="1 2" key="1">
    <citation type="submission" date="2019-07" db="EMBL/GenBank/DDBJ databases">
        <title>De Novo Assembly of kiwifruit Actinidia rufa.</title>
        <authorList>
            <person name="Sugita-Konishi S."/>
            <person name="Sato K."/>
            <person name="Mori E."/>
            <person name="Abe Y."/>
            <person name="Kisaki G."/>
            <person name="Hamano K."/>
            <person name="Suezawa K."/>
            <person name="Otani M."/>
            <person name="Fukuda T."/>
            <person name="Manabe T."/>
            <person name="Gomi K."/>
            <person name="Tabuchi M."/>
            <person name="Akimitsu K."/>
            <person name="Kataoka I."/>
        </authorList>
    </citation>
    <scope>NUCLEOTIDE SEQUENCE [LARGE SCALE GENOMIC DNA]</scope>
    <source>
        <strain evidence="2">cv. Fuchu</strain>
    </source>
</reference>
<protein>
    <submittedName>
        <fullName evidence="1">Uncharacterized protein</fullName>
    </submittedName>
</protein>
<dbReference type="Proteomes" id="UP000585474">
    <property type="component" value="Unassembled WGS sequence"/>
</dbReference>